<organism evidence="2 3">
    <name type="scientific">Amylocarpus encephaloides</name>
    <dbReference type="NCBI Taxonomy" id="45428"/>
    <lineage>
        <taxon>Eukaryota</taxon>
        <taxon>Fungi</taxon>
        <taxon>Dikarya</taxon>
        <taxon>Ascomycota</taxon>
        <taxon>Pezizomycotina</taxon>
        <taxon>Leotiomycetes</taxon>
        <taxon>Helotiales</taxon>
        <taxon>Helotiales incertae sedis</taxon>
        <taxon>Amylocarpus</taxon>
    </lineage>
</organism>
<evidence type="ECO:0000313" key="3">
    <source>
        <dbReference type="Proteomes" id="UP000824998"/>
    </source>
</evidence>
<dbReference type="Proteomes" id="UP000824998">
    <property type="component" value="Unassembled WGS sequence"/>
</dbReference>
<name>A0A9P7Y9K5_9HELO</name>
<gene>
    <name evidence="2" type="ORF">BJ875DRAFT_216277</name>
</gene>
<reference evidence="2" key="1">
    <citation type="journal article" date="2021" name="IMA Fungus">
        <title>Genomic characterization of three marine fungi, including Emericellopsis atlantica sp. nov. with signatures of a generalist lifestyle and marine biomass degradation.</title>
        <authorList>
            <person name="Hagestad O.C."/>
            <person name="Hou L."/>
            <person name="Andersen J.H."/>
            <person name="Hansen E.H."/>
            <person name="Altermark B."/>
            <person name="Li C."/>
            <person name="Kuhnert E."/>
            <person name="Cox R.J."/>
            <person name="Crous P.W."/>
            <person name="Spatafora J.W."/>
            <person name="Lail K."/>
            <person name="Amirebrahimi M."/>
            <person name="Lipzen A."/>
            <person name="Pangilinan J."/>
            <person name="Andreopoulos W."/>
            <person name="Hayes R.D."/>
            <person name="Ng V."/>
            <person name="Grigoriev I.V."/>
            <person name="Jackson S.A."/>
            <person name="Sutton T.D.S."/>
            <person name="Dobson A.D.W."/>
            <person name="Rama T."/>
        </authorList>
    </citation>
    <scope>NUCLEOTIDE SEQUENCE</scope>
    <source>
        <strain evidence="2">TRa018bII</strain>
    </source>
</reference>
<keyword evidence="3" id="KW-1185">Reference proteome</keyword>
<accession>A0A9P7Y9K5</accession>
<proteinExistence type="predicted"/>
<feature type="compositionally biased region" description="Low complexity" evidence="1">
    <location>
        <begin position="20"/>
        <end position="36"/>
    </location>
</feature>
<dbReference type="AlphaFoldDB" id="A0A9P7Y9K5"/>
<evidence type="ECO:0000256" key="1">
    <source>
        <dbReference type="SAM" id="MobiDB-lite"/>
    </source>
</evidence>
<evidence type="ECO:0000313" key="2">
    <source>
        <dbReference type="EMBL" id="KAG9228948.1"/>
    </source>
</evidence>
<protein>
    <submittedName>
        <fullName evidence="2">Uncharacterized protein</fullName>
    </submittedName>
</protein>
<sequence>MANGVDGRWRGSHPPLRSTARSPVRSPLLPRSPSAPTLQLSLTHSLTHSLSLTSHPHPPSSSLSLTLTLPLPHSTFRFVESVAQCGRLRRRITRRHLDHSWYSQLVLSTPRHIDTSTRPPSLTDNSTDHLVKHLNHLNHLNNHLKSARRRCPSLDIGAPRLNDATRHPIPRIPSYASHPPFTYHPPSTRPHLCLDTRRRTPPKHSDHQFSFSPSPPLDNVSPSFPLRRFSRETSAVGYVNPTRD</sequence>
<dbReference type="EMBL" id="MU251837">
    <property type="protein sequence ID" value="KAG9228948.1"/>
    <property type="molecule type" value="Genomic_DNA"/>
</dbReference>
<feature type="region of interest" description="Disordered" evidence="1">
    <location>
        <begin position="1"/>
        <end position="36"/>
    </location>
</feature>
<comment type="caution">
    <text evidence="2">The sequence shown here is derived from an EMBL/GenBank/DDBJ whole genome shotgun (WGS) entry which is preliminary data.</text>
</comment>
<feature type="compositionally biased region" description="Basic and acidic residues" evidence="1">
    <location>
        <begin position="197"/>
        <end position="207"/>
    </location>
</feature>
<feature type="region of interest" description="Disordered" evidence="1">
    <location>
        <begin position="197"/>
        <end position="244"/>
    </location>
</feature>